<keyword evidence="2" id="KW-0732">Signal</keyword>
<evidence type="ECO:0000313" key="6">
    <source>
        <dbReference type="Proteomes" id="UP001330184"/>
    </source>
</evidence>
<evidence type="ECO:0000256" key="1">
    <source>
        <dbReference type="ARBA" id="ARBA00010556"/>
    </source>
</evidence>
<dbReference type="Gene3D" id="2.60.40.1930">
    <property type="match status" value="1"/>
</dbReference>
<dbReference type="Pfam" id="PF17972">
    <property type="entry name" value="bMG5"/>
    <property type="match status" value="1"/>
</dbReference>
<dbReference type="InterPro" id="IPR041246">
    <property type="entry name" value="Bact_MG10"/>
</dbReference>
<dbReference type="Gene3D" id="1.50.10.20">
    <property type="match status" value="1"/>
</dbReference>
<dbReference type="Pfam" id="PF17962">
    <property type="entry name" value="bMG6"/>
    <property type="match status" value="1"/>
</dbReference>
<feature type="domain" description="Alpha-2-macroglobulin bait region" evidence="3">
    <location>
        <begin position="1012"/>
        <end position="1154"/>
    </location>
</feature>
<gene>
    <name evidence="5" type="ORF">MACH07_07570</name>
</gene>
<dbReference type="InterPro" id="IPR041462">
    <property type="entry name" value="Bact_A2M_MG6"/>
</dbReference>
<organism evidence="5 6">
    <name type="scientific">Flagellimonas marinaquae</name>
    <dbReference type="NCBI Taxonomy" id="254955"/>
    <lineage>
        <taxon>Bacteria</taxon>
        <taxon>Pseudomonadati</taxon>
        <taxon>Bacteroidota</taxon>
        <taxon>Flavobacteriia</taxon>
        <taxon>Flavobacteriales</taxon>
        <taxon>Flavobacteriaceae</taxon>
        <taxon>Flagellimonas</taxon>
    </lineage>
</organism>
<dbReference type="Pfam" id="PF07703">
    <property type="entry name" value="A2M_BRD"/>
    <property type="match status" value="1"/>
</dbReference>
<sequence length="1872" mass="209242">MGNFNYLAVRYFSSLNTIQHMSRSFKTLVAALFVLAAACKKQNSTETDNLFKFKDYISYHTNGNQSISKPITIVLAQQLDQFELTQELPSDYLKISPKVDGKLVIENGRELLFQPSEYLKPNTEYTLNLKLNKLFEDIDSEFKTYTFSFKTIAPNFRINLGDLQSYNKDWQYLTGTLDASDILDASKINSVLSVKQGEKNIPVKWDNTDENAQYFSFKIDSISRKTEDSELAINWTGDAYNIDNEGSESYTIPGKNKFVIIDAKTTSAPNAVLTLNFSEPLKQDQNLNGLVTIENAENLRYEINGNVLSVYPSNRILGEVRINAFQGIKSEYGFTLKNDFSELVSFEQLKPAVRLISKGTILPKANATPIYFETVNLSAVEVRVIQVYQDNMLQYLQNYDLTENYSPDFRPVGRRVAYKVIPLTKKGNENNSYWQAHGLDLSELINVNPGSLYRVEFSFKKEHTTYDCGEAASTQESVNDYTLEQSSDDESLEEQYWNNEIYNYRNYNYNWEERDNPCHSAYYNYDRIAATNLLGSNLGLIVKKGNNRSHHFAVTNLLTTQPVANAKIKLYNYQQQLVGEVTTDASGLSVYDSDKGIAFAVAESNNNFAYAKLSDGNALSLSKFDVSGEQLQKGLKGFLYTERGVHRPGDVIHLTFALDDNANPLPQGHPVTLEVTDARGKLVQRNVLKEGNIPVSDNLYAKKEKNFYYFPIPTDATAPTGNWSAKVIVGGAQFNKTLKVATVKPNRLKVDFTFDDEVLEANTNNQGKATVKWLHGAPARSLKIDINATLSQTATAFPKYKDFIFQDPARTFNETELQWISSKLDANGVLNINKEIDVNGNAPGMLKATFTTKVFEGGGDFSIDVFSKNLAPFSNFVGLRSPKAKQYGSFLTDENNTFDVVTVDTQGNPSGNRKLKVQIFKIEWRWWWNRGYDNLSRYENATVHRPFKEMSLTTGSNGTANFNINIPDEEGGRYLIRVIDEVSGHATGRTAYFYRNWWRRPATADTESSKILIFSTDKEKYTLGEEVAVTFPSDTGGRALLSIENGTEVLSQQWIETSAKETRATIPITAEMAPNAYINISLLQPHSKAKNDLPIRLYGVVPVMVENPATLLKPQIDMPEVLAPEKPYKVTISEANQKPMTYTLAVVDEGLLDLTRFSTPDIHSSFYSRQALGVKTFDIFDDVMGAYSVSVDNIYAIGGGGIGAGAKNRKAQRFKPVVTYLGPFSLKAGEKVSHIIDMPNYVGSVRTMVVAGNPNSAYGNAEKTAPVRKPLMVLTSIPRKLSPGETVTIPVTVFAMESKVKNVKISIDAGKALEPINGTSKNITFEAVGEQIVNFDFKVNPATSFQTIKVTASGAGERASNETEIDVENPNPVTTKSELYTLDANGSQIISMETFGTSGTNEAFIEFSTLPPMDFSKRMDYLLRYPHGCVEQTTSAAFPQLFLGDVLDITFDKKKAIEKNIKAAITRLGDFQIPNGGLSYWPGYGNADDWGTSYAGHFMLEAKQEGYQLPLTFLSNWLRYQKNAARQWSNQSTYYNDDVSQAYRLYTLALAQQPELAAMNRLRETVNLSNEAKWRLAAAYALVGKKEVAQALAQKANINFKPNNYNYRTYGSVFRNRAMALETMVILNDSQKRELAVSLAKNLSSQQWYSTQETAFALLAMSKMVAKNGGKSLDLTFTNNGKSIAVKTDRAIAQRELSVTKFKEEIEIKNNQGNTIYATLTQSGKLPVGEELAQQQNLRLSVNYVDPLGNSINVDELRQGTEFQAQVSIFNSSDDYIDNIALTHIVPSGWEIVDTSFAGEGNANTSAADYVDTRDDRTHLYFDLGAKKSKTFIIKLNASFLGEYYLPGAQAEAMYDNNYQARNKGKWVKIVQ</sequence>
<dbReference type="InterPro" id="IPR047565">
    <property type="entry name" value="Alpha-macroglob_thiol-ester_cl"/>
</dbReference>
<accession>A0AA48KN91</accession>
<reference evidence="5 6" key="1">
    <citation type="submission" date="2023-01" db="EMBL/GenBank/DDBJ databases">
        <title>Complete genome sequence of Muricauda aquimarina strain IFOP_LL357.</title>
        <authorList>
            <person name="Gajardo G."/>
            <person name="Ueki S."/>
            <person name="Maruyama F."/>
        </authorList>
    </citation>
    <scope>NUCLEOTIDE SEQUENCE [LARGE SCALE GENOMIC DNA]</scope>
    <source>
        <strain evidence="5 6">IFOP_LL357</strain>
    </source>
</reference>
<dbReference type="PANTHER" id="PTHR40094">
    <property type="entry name" value="ALPHA-2-MACROGLOBULIN HOMOLOG"/>
    <property type="match status" value="1"/>
</dbReference>
<proteinExistence type="inferred from homology"/>
<dbReference type="PANTHER" id="PTHR40094:SF1">
    <property type="entry name" value="UBIQUITIN DOMAIN-CONTAINING PROTEIN"/>
    <property type="match status" value="1"/>
</dbReference>
<dbReference type="SMART" id="SM01419">
    <property type="entry name" value="Thiol-ester_cl"/>
    <property type="match status" value="1"/>
</dbReference>
<dbReference type="GO" id="GO:0004866">
    <property type="term" value="F:endopeptidase inhibitor activity"/>
    <property type="evidence" value="ECO:0007669"/>
    <property type="project" value="InterPro"/>
</dbReference>
<dbReference type="SMART" id="SM01359">
    <property type="entry name" value="A2M_N_2"/>
    <property type="match status" value="1"/>
</dbReference>
<dbReference type="Pfam" id="PF11974">
    <property type="entry name" value="bMG3"/>
    <property type="match status" value="1"/>
</dbReference>
<evidence type="ECO:0000256" key="2">
    <source>
        <dbReference type="ARBA" id="ARBA00022729"/>
    </source>
</evidence>
<dbReference type="InterPro" id="IPR001599">
    <property type="entry name" value="Macroglobln_a2"/>
</dbReference>
<feature type="domain" description="Alpha-2-macroglobulin" evidence="4">
    <location>
        <begin position="1219"/>
        <end position="1307"/>
    </location>
</feature>
<dbReference type="Pfam" id="PF00207">
    <property type="entry name" value="A2M"/>
    <property type="match status" value="1"/>
</dbReference>
<protein>
    <submittedName>
        <fullName evidence="5">Membrane protein</fullName>
    </submittedName>
</protein>
<dbReference type="EMBL" id="AP027268">
    <property type="protein sequence ID" value="BDW91925.1"/>
    <property type="molecule type" value="Genomic_DNA"/>
</dbReference>
<name>A0AA48KN91_9FLAO</name>
<dbReference type="CDD" id="cd02891">
    <property type="entry name" value="A2M_like"/>
    <property type="match status" value="1"/>
</dbReference>
<dbReference type="InterPro" id="IPR051802">
    <property type="entry name" value="YfhM-like"/>
</dbReference>
<dbReference type="InterPro" id="IPR002890">
    <property type="entry name" value="MG2"/>
</dbReference>
<dbReference type="SUPFAM" id="SSF48239">
    <property type="entry name" value="Terpenoid cyclases/Protein prenyltransferases"/>
    <property type="match status" value="1"/>
</dbReference>
<keyword evidence="6" id="KW-1185">Reference proteome</keyword>
<dbReference type="InterPro" id="IPR011625">
    <property type="entry name" value="A2M_N_BRD"/>
</dbReference>
<dbReference type="InterPro" id="IPR021868">
    <property type="entry name" value="Alpha_2_Macroglob_MG3"/>
</dbReference>
<dbReference type="Proteomes" id="UP001330184">
    <property type="component" value="Chromosome"/>
</dbReference>
<dbReference type="Pfam" id="PF01835">
    <property type="entry name" value="MG2"/>
    <property type="match status" value="1"/>
</dbReference>
<evidence type="ECO:0000259" key="3">
    <source>
        <dbReference type="SMART" id="SM01359"/>
    </source>
</evidence>
<dbReference type="InterPro" id="IPR041203">
    <property type="entry name" value="Bact_A2M_MG5"/>
</dbReference>
<dbReference type="InterPro" id="IPR008930">
    <property type="entry name" value="Terpenoid_cyclase/PrenylTrfase"/>
</dbReference>
<dbReference type="Pfam" id="PF17973">
    <property type="entry name" value="bMG10"/>
    <property type="match status" value="1"/>
</dbReference>
<evidence type="ECO:0000313" key="5">
    <source>
        <dbReference type="EMBL" id="BDW91925.1"/>
    </source>
</evidence>
<comment type="similarity">
    <text evidence="1">Belongs to the protease inhibitor I39 (alpha-2-macroglobulin) family. Bacterial alpha-2-macroglobulin subfamily.</text>
</comment>
<dbReference type="SMART" id="SM01360">
    <property type="entry name" value="A2M"/>
    <property type="match status" value="1"/>
</dbReference>
<evidence type="ECO:0000259" key="4">
    <source>
        <dbReference type="SMART" id="SM01360"/>
    </source>
</evidence>